<evidence type="ECO:0000256" key="3">
    <source>
        <dbReference type="ARBA" id="ARBA00023163"/>
    </source>
</evidence>
<dbReference type="GO" id="GO:0003700">
    <property type="term" value="F:DNA-binding transcription factor activity"/>
    <property type="evidence" value="ECO:0007669"/>
    <property type="project" value="InterPro"/>
</dbReference>
<dbReference type="SMART" id="SM00342">
    <property type="entry name" value="HTH_ARAC"/>
    <property type="match status" value="1"/>
</dbReference>
<dbReference type="InterPro" id="IPR011051">
    <property type="entry name" value="RmlC_Cupin_sf"/>
</dbReference>
<dbReference type="SUPFAM" id="SSF46689">
    <property type="entry name" value="Homeodomain-like"/>
    <property type="match status" value="2"/>
</dbReference>
<dbReference type="SUPFAM" id="SSF51182">
    <property type="entry name" value="RmlC-like cupins"/>
    <property type="match status" value="1"/>
</dbReference>
<gene>
    <name evidence="5" type="ORF">DYU11_03845</name>
</gene>
<dbReference type="PANTHER" id="PTHR43280">
    <property type="entry name" value="ARAC-FAMILY TRANSCRIPTIONAL REGULATOR"/>
    <property type="match status" value="1"/>
</dbReference>
<keyword evidence="3" id="KW-0804">Transcription</keyword>
<dbReference type="InterPro" id="IPR009057">
    <property type="entry name" value="Homeodomain-like_sf"/>
</dbReference>
<dbReference type="PROSITE" id="PS00041">
    <property type="entry name" value="HTH_ARAC_FAMILY_1"/>
    <property type="match status" value="1"/>
</dbReference>
<evidence type="ECO:0000313" key="5">
    <source>
        <dbReference type="EMBL" id="RIV27448.1"/>
    </source>
</evidence>
<dbReference type="InterPro" id="IPR014710">
    <property type="entry name" value="RmlC-like_jellyroll"/>
</dbReference>
<accession>A0A418MJ02</accession>
<organism evidence="5 6">
    <name type="scientific">Fibrisoma montanum</name>
    <dbReference type="NCBI Taxonomy" id="2305895"/>
    <lineage>
        <taxon>Bacteria</taxon>
        <taxon>Pseudomonadati</taxon>
        <taxon>Bacteroidota</taxon>
        <taxon>Cytophagia</taxon>
        <taxon>Cytophagales</taxon>
        <taxon>Spirosomataceae</taxon>
        <taxon>Fibrisoma</taxon>
    </lineage>
</organism>
<reference evidence="5 6" key="1">
    <citation type="submission" date="2018-08" db="EMBL/GenBank/DDBJ databases">
        <title>Fibrisoma montanum sp. nov., isolated from Danxia mountain soil.</title>
        <authorList>
            <person name="Huang Y."/>
        </authorList>
    </citation>
    <scope>NUCLEOTIDE SEQUENCE [LARGE SCALE GENOMIC DNA]</scope>
    <source>
        <strain evidence="5 6">HYT19</strain>
    </source>
</reference>
<dbReference type="AlphaFoldDB" id="A0A418MJ02"/>
<keyword evidence="6" id="KW-1185">Reference proteome</keyword>
<feature type="domain" description="HTH araC/xylS-type" evidence="4">
    <location>
        <begin position="187"/>
        <end position="285"/>
    </location>
</feature>
<keyword evidence="2" id="KW-0238">DNA-binding</keyword>
<name>A0A418MJ02_9BACT</name>
<dbReference type="InterPro" id="IPR003313">
    <property type="entry name" value="AraC-bd"/>
</dbReference>
<protein>
    <submittedName>
        <fullName evidence="5">AraC family transcriptional regulator</fullName>
    </submittedName>
</protein>
<dbReference type="GO" id="GO:0043565">
    <property type="term" value="F:sequence-specific DNA binding"/>
    <property type="evidence" value="ECO:0007669"/>
    <property type="project" value="InterPro"/>
</dbReference>
<comment type="caution">
    <text evidence="5">The sequence shown here is derived from an EMBL/GenBank/DDBJ whole genome shotgun (WGS) entry which is preliminary data.</text>
</comment>
<dbReference type="PANTHER" id="PTHR43280:SF27">
    <property type="entry name" value="TRANSCRIPTIONAL REGULATOR MTLR"/>
    <property type="match status" value="1"/>
</dbReference>
<evidence type="ECO:0000256" key="1">
    <source>
        <dbReference type="ARBA" id="ARBA00023015"/>
    </source>
</evidence>
<dbReference type="Gene3D" id="2.60.120.10">
    <property type="entry name" value="Jelly Rolls"/>
    <property type="match status" value="1"/>
</dbReference>
<dbReference type="CDD" id="cd06976">
    <property type="entry name" value="cupin_MtlR-like_N"/>
    <property type="match status" value="1"/>
</dbReference>
<evidence type="ECO:0000313" key="6">
    <source>
        <dbReference type="Proteomes" id="UP000283523"/>
    </source>
</evidence>
<dbReference type="Proteomes" id="UP000283523">
    <property type="component" value="Unassembled WGS sequence"/>
</dbReference>
<dbReference type="Gene3D" id="1.10.10.60">
    <property type="entry name" value="Homeodomain-like"/>
    <property type="match status" value="2"/>
</dbReference>
<dbReference type="Pfam" id="PF12833">
    <property type="entry name" value="HTH_18"/>
    <property type="match status" value="1"/>
</dbReference>
<evidence type="ECO:0000259" key="4">
    <source>
        <dbReference type="PROSITE" id="PS01124"/>
    </source>
</evidence>
<dbReference type="RefSeq" id="WP_119666299.1">
    <property type="nucleotide sequence ID" value="NZ_QXED01000001.1"/>
</dbReference>
<dbReference type="Pfam" id="PF02311">
    <property type="entry name" value="AraC_binding"/>
    <property type="match status" value="1"/>
</dbReference>
<dbReference type="OrthoDB" id="792101at2"/>
<evidence type="ECO:0000256" key="2">
    <source>
        <dbReference type="ARBA" id="ARBA00023125"/>
    </source>
</evidence>
<dbReference type="EMBL" id="QXED01000001">
    <property type="protein sequence ID" value="RIV27448.1"/>
    <property type="molecule type" value="Genomic_DNA"/>
</dbReference>
<sequence length="289" mass="33169">MKALFEKVAIAEQSSLLVRRFKLPYFDAPWHFHPEYELTYIAAGYGRRFVGDSVEPFQAGDLVLIGPNMPHFWRSDDDFYRIDRPYPAESIAIQFPIGFEQRGLAALPEAEPVQQLLHRARYGLRFSPAASRQVADDLNRLVTRSGFDQLLAFLGILNQLTRDMAVELLASEGYQLAPSEAETERMKRVLEYVLAHFKEDVRIEQIASVAGMAPAAFCRYFRKRTRKSFVEYLNELRVNHARKLLATGDVSVSQVGLECGFNTISHFHRLFKLHTGLTPLNYQTVQRRK</sequence>
<dbReference type="PROSITE" id="PS01124">
    <property type="entry name" value="HTH_ARAC_FAMILY_2"/>
    <property type="match status" value="1"/>
</dbReference>
<dbReference type="InterPro" id="IPR018060">
    <property type="entry name" value="HTH_AraC"/>
</dbReference>
<dbReference type="InterPro" id="IPR018062">
    <property type="entry name" value="HTH_AraC-typ_CS"/>
</dbReference>
<keyword evidence="1" id="KW-0805">Transcription regulation</keyword>
<proteinExistence type="predicted"/>